<dbReference type="VEuPathDB" id="TriTrypDB:TvY486_0701860"/>
<name>G0TY04_TRYVY</name>
<protein>
    <recommendedName>
        <fullName evidence="3">BAG domain-containing protein</fullName>
    </recommendedName>
</protein>
<organism evidence="2">
    <name type="scientific">Trypanosoma vivax (strain Y486)</name>
    <dbReference type="NCBI Taxonomy" id="1055687"/>
    <lineage>
        <taxon>Eukaryota</taxon>
        <taxon>Discoba</taxon>
        <taxon>Euglenozoa</taxon>
        <taxon>Kinetoplastea</taxon>
        <taxon>Metakinetoplastina</taxon>
        <taxon>Trypanosomatida</taxon>
        <taxon>Trypanosomatidae</taxon>
        <taxon>Trypanosoma</taxon>
        <taxon>Duttonella</taxon>
    </lineage>
</organism>
<evidence type="ECO:0000313" key="2">
    <source>
        <dbReference type="EMBL" id="CCC48849.1"/>
    </source>
</evidence>
<evidence type="ECO:0000256" key="1">
    <source>
        <dbReference type="SAM" id="MobiDB-lite"/>
    </source>
</evidence>
<evidence type="ECO:0008006" key="3">
    <source>
        <dbReference type="Google" id="ProtNLM"/>
    </source>
</evidence>
<dbReference type="EMBL" id="HE573023">
    <property type="protein sequence ID" value="CCC48849.1"/>
    <property type="molecule type" value="Genomic_DNA"/>
</dbReference>
<reference evidence="2" key="1">
    <citation type="journal article" date="2012" name="Proc. Natl. Acad. Sci. U.S.A.">
        <title>Antigenic diversity is generated by distinct evolutionary mechanisms in African trypanosome species.</title>
        <authorList>
            <person name="Jackson A.P."/>
            <person name="Berry A."/>
            <person name="Aslett M."/>
            <person name="Allison H.C."/>
            <person name="Burton P."/>
            <person name="Vavrova-Anderson J."/>
            <person name="Brown R."/>
            <person name="Browne H."/>
            <person name="Corton N."/>
            <person name="Hauser H."/>
            <person name="Gamble J."/>
            <person name="Gilderthorp R."/>
            <person name="Marcello L."/>
            <person name="McQuillan J."/>
            <person name="Otto T.D."/>
            <person name="Quail M.A."/>
            <person name="Sanders M.J."/>
            <person name="van Tonder A."/>
            <person name="Ginger M.L."/>
            <person name="Field M.C."/>
            <person name="Barry J.D."/>
            <person name="Hertz-Fowler C."/>
            <person name="Berriman M."/>
        </authorList>
    </citation>
    <scope>NUCLEOTIDE SEQUENCE</scope>
    <source>
        <strain evidence="2">Y486</strain>
    </source>
</reference>
<dbReference type="AlphaFoldDB" id="G0TY04"/>
<gene>
    <name evidence="2" type="ORF">TVY486_0701860</name>
</gene>
<sequence length="437" mass="48258">MDHVRARIRSSRGEIIDLALPSACKTGSLVQFLISEYDYPLGTQLMYGPSIVDGDRCVEEFPFGSLVIAAPDTLGHLTQPVQSYQPASSCLHRFQENMRSYSSPDRPKLGSSPPHQRLPTQTRPSLSIPPQRDCGKGFVGVKPPSPLRSPSRCAAIDKTEQTNIFEKSGIGDTHTPEPYHSTRAAMVAPVENCCTFARKHPHCSTINEEQSCRPDCAPLPVPVAAGAVNDTVCREQTENRQTPASHAVSMDSGMQSRESKPEEVKEQVQVRCVSPVIARSIVLSMAEDSTLEDVLVSVVAEEPRLAGCKIVFGGRVLSKTNMNLLSLARSSASCAGLVPHNPRKEGVYTLYFAPNEPGGVQKAILTEIESSLECIARVVGSEELSLTQRQGYYEELMRILFRTDELQELENEWRTRRKALVKRATELQDTLRIEDRK</sequence>
<dbReference type="OMA" id="QLTVECH"/>
<accession>G0TY04</accession>
<feature type="region of interest" description="Disordered" evidence="1">
    <location>
        <begin position="100"/>
        <end position="150"/>
    </location>
</feature>
<proteinExistence type="predicted"/>
<feature type="region of interest" description="Disordered" evidence="1">
    <location>
        <begin position="236"/>
        <end position="265"/>
    </location>
</feature>
<dbReference type="SUPFAM" id="SSF63491">
    <property type="entry name" value="BAG domain"/>
    <property type="match status" value="1"/>
</dbReference>